<dbReference type="Proteomes" id="UP000095283">
    <property type="component" value="Unplaced"/>
</dbReference>
<feature type="compositionally biased region" description="Basic and acidic residues" evidence="1">
    <location>
        <begin position="13"/>
        <end position="30"/>
    </location>
</feature>
<feature type="region of interest" description="Disordered" evidence="1">
    <location>
        <begin position="1"/>
        <end position="30"/>
    </location>
</feature>
<reference evidence="3" key="1">
    <citation type="submission" date="2016-11" db="UniProtKB">
        <authorList>
            <consortium name="WormBaseParasite"/>
        </authorList>
    </citation>
    <scope>IDENTIFICATION</scope>
</reference>
<evidence type="ECO:0000313" key="2">
    <source>
        <dbReference type="Proteomes" id="UP000095283"/>
    </source>
</evidence>
<name>A0A1I7X2S2_HETBA</name>
<protein>
    <submittedName>
        <fullName evidence="3">Uncharacterized protein</fullName>
    </submittedName>
</protein>
<proteinExistence type="predicted"/>
<dbReference type="AlphaFoldDB" id="A0A1I7X2S2"/>
<sequence length="79" mass="8959">MAIVAEHSIGRVWQEEGERNGDTSESRRGTDPALLSRFRMIYPTGPLQHVPIASKALRKPLTMSGWYTTRTTFRIGKRS</sequence>
<evidence type="ECO:0000313" key="3">
    <source>
        <dbReference type="WBParaSite" id="Hba_11892"/>
    </source>
</evidence>
<accession>A0A1I7X2S2</accession>
<evidence type="ECO:0000256" key="1">
    <source>
        <dbReference type="SAM" id="MobiDB-lite"/>
    </source>
</evidence>
<organism evidence="2 3">
    <name type="scientific">Heterorhabditis bacteriophora</name>
    <name type="common">Entomopathogenic nematode worm</name>
    <dbReference type="NCBI Taxonomy" id="37862"/>
    <lineage>
        <taxon>Eukaryota</taxon>
        <taxon>Metazoa</taxon>
        <taxon>Ecdysozoa</taxon>
        <taxon>Nematoda</taxon>
        <taxon>Chromadorea</taxon>
        <taxon>Rhabditida</taxon>
        <taxon>Rhabditina</taxon>
        <taxon>Rhabditomorpha</taxon>
        <taxon>Strongyloidea</taxon>
        <taxon>Heterorhabditidae</taxon>
        <taxon>Heterorhabditis</taxon>
    </lineage>
</organism>
<dbReference type="WBParaSite" id="Hba_11892">
    <property type="protein sequence ID" value="Hba_11892"/>
    <property type="gene ID" value="Hba_11892"/>
</dbReference>
<keyword evidence="2" id="KW-1185">Reference proteome</keyword>